<keyword evidence="2" id="KW-1185">Reference proteome</keyword>
<dbReference type="InterPro" id="IPR011990">
    <property type="entry name" value="TPR-like_helical_dom_sf"/>
</dbReference>
<dbReference type="Proteomes" id="UP001189429">
    <property type="component" value="Unassembled WGS sequence"/>
</dbReference>
<dbReference type="Gene3D" id="1.25.40.10">
    <property type="entry name" value="Tetratricopeptide repeat domain"/>
    <property type="match status" value="1"/>
</dbReference>
<organism evidence="1 2">
    <name type="scientific">Prorocentrum cordatum</name>
    <dbReference type="NCBI Taxonomy" id="2364126"/>
    <lineage>
        <taxon>Eukaryota</taxon>
        <taxon>Sar</taxon>
        <taxon>Alveolata</taxon>
        <taxon>Dinophyceae</taxon>
        <taxon>Prorocentrales</taxon>
        <taxon>Prorocentraceae</taxon>
        <taxon>Prorocentrum</taxon>
    </lineage>
</organism>
<evidence type="ECO:0000313" key="2">
    <source>
        <dbReference type="Proteomes" id="UP001189429"/>
    </source>
</evidence>
<reference evidence="1" key="1">
    <citation type="submission" date="2023-10" db="EMBL/GenBank/DDBJ databases">
        <authorList>
            <person name="Chen Y."/>
            <person name="Shah S."/>
            <person name="Dougan E. K."/>
            <person name="Thang M."/>
            <person name="Chan C."/>
        </authorList>
    </citation>
    <scope>NUCLEOTIDE SEQUENCE [LARGE SCALE GENOMIC DNA]</scope>
</reference>
<evidence type="ECO:0008006" key="3">
    <source>
        <dbReference type="Google" id="ProtNLM"/>
    </source>
</evidence>
<protein>
    <recommendedName>
        <fullName evidence="3">ER membrane protein complex subunit 2</fullName>
    </recommendedName>
</protein>
<evidence type="ECO:0000313" key="1">
    <source>
        <dbReference type="EMBL" id="CAK0885032.1"/>
    </source>
</evidence>
<dbReference type="EMBL" id="CAUYUJ010018616">
    <property type="protein sequence ID" value="CAK0885032.1"/>
    <property type="molecule type" value="Genomic_DNA"/>
</dbReference>
<comment type="caution">
    <text evidence="1">The sequence shown here is derived from an EMBL/GenBank/DDBJ whole genome shotgun (WGS) entry which is preliminary data.</text>
</comment>
<accession>A0ABN9WF60</accession>
<gene>
    <name evidence="1" type="ORF">PCOR1329_LOCUS66763</name>
</gene>
<name>A0ABN9WF60_9DINO</name>
<sequence>MAEDVETFNAGLGAALEVRTPTCDPGGLLWAEELWRWALARTFEMDGLKYGTCARLLDMHQRHDEVDKMIARAAAAGETWLNHAFLGALVNTAAERGDWARADDVWPRLVTDFEVEPTVIEYTALSKAHMMCGRAEEALQVFVEVDQPDSYAVVARVQLLKLVFVLLRHRRGMHAVFSKLSRMANRSSRVTAPDR</sequence>
<proteinExistence type="predicted"/>